<comment type="similarity">
    <text evidence="2 6">Belongs to the GDT1 family.</text>
</comment>
<evidence type="ECO:0000256" key="1">
    <source>
        <dbReference type="ARBA" id="ARBA00004141"/>
    </source>
</evidence>
<comment type="caution">
    <text evidence="6">Lacks conserved residue(s) required for the propagation of feature annotation.</text>
</comment>
<evidence type="ECO:0000256" key="5">
    <source>
        <dbReference type="ARBA" id="ARBA00023136"/>
    </source>
</evidence>
<gene>
    <name evidence="7" type="ORF">BROFUL_01874</name>
</gene>
<dbReference type="EMBL" id="LAQJ01000194">
    <property type="protein sequence ID" value="KKO19412.1"/>
    <property type="molecule type" value="Genomic_DNA"/>
</dbReference>
<dbReference type="AlphaFoldDB" id="A0A0M2UUA3"/>
<dbReference type="Proteomes" id="UP000034954">
    <property type="component" value="Unassembled WGS sequence"/>
</dbReference>
<dbReference type="Pfam" id="PF01169">
    <property type="entry name" value="GDT1"/>
    <property type="match status" value="1"/>
</dbReference>
<reference evidence="7 8" key="1">
    <citation type="journal article" date="2013" name="BMC Microbiol.">
        <title>Identification of the type II cytochrome c maturation pathway in anammox bacteria by comparative genomics.</title>
        <authorList>
            <person name="Ferousi C."/>
            <person name="Speth D.R."/>
            <person name="Reimann J."/>
            <person name="Op den Camp H.J."/>
            <person name="Allen J.W."/>
            <person name="Keltjens J.T."/>
            <person name="Jetten M.S."/>
        </authorList>
    </citation>
    <scope>NUCLEOTIDE SEQUENCE [LARGE SCALE GENOMIC DNA]</scope>
    <source>
        <strain evidence="7">RU1</strain>
    </source>
</reference>
<evidence type="ECO:0000256" key="6">
    <source>
        <dbReference type="RuleBase" id="RU365102"/>
    </source>
</evidence>
<comment type="caution">
    <text evidence="7">The sequence shown here is derived from an EMBL/GenBank/DDBJ whole genome shotgun (WGS) entry which is preliminary data.</text>
</comment>
<evidence type="ECO:0000256" key="4">
    <source>
        <dbReference type="ARBA" id="ARBA00022989"/>
    </source>
</evidence>
<feature type="transmembrane region" description="Helical" evidence="6">
    <location>
        <begin position="37"/>
        <end position="61"/>
    </location>
</feature>
<dbReference type="PANTHER" id="PTHR12608:SF1">
    <property type="entry name" value="TRANSMEMBRANE PROTEIN 165"/>
    <property type="match status" value="1"/>
</dbReference>
<keyword evidence="4 6" id="KW-1133">Transmembrane helix</keyword>
<feature type="transmembrane region" description="Helical" evidence="6">
    <location>
        <begin position="68"/>
        <end position="87"/>
    </location>
</feature>
<dbReference type="GO" id="GO:0016020">
    <property type="term" value="C:membrane"/>
    <property type="evidence" value="ECO:0007669"/>
    <property type="project" value="UniProtKB-SubCell"/>
</dbReference>
<evidence type="ECO:0000256" key="3">
    <source>
        <dbReference type="ARBA" id="ARBA00022692"/>
    </source>
</evidence>
<sequence length="90" mass="9688">MDWKILVSTFITIFLAELGDKTQLASILMTSKTNKPVLVFIGTMLAFAVVTVIGVAAGTIITKFLPIYLIKMGAAIAFIIIGILILFGKI</sequence>
<organism evidence="7 8">
    <name type="scientific">Candidatus Brocadia fulgida</name>
    <dbReference type="NCBI Taxonomy" id="380242"/>
    <lineage>
        <taxon>Bacteria</taxon>
        <taxon>Pseudomonadati</taxon>
        <taxon>Planctomycetota</taxon>
        <taxon>Candidatus Brocadiia</taxon>
        <taxon>Candidatus Brocadiales</taxon>
        <taxon>Candidatus Brocadiaceae</taxon>
        <taxon>Candidatus Brocadia</taxon>
    </lineage>
</organism>
<dbReference type="PANTHER" id="PTHR12608">
    <property type="entry name" value="TRANSMEMBRANE PROTEIN HTP-1 RELATED"/>
    <property type="match status" value="1"/>
</dbReference>
<dbReference type="InterPro" id="IPR001727">
    <property type="entry name" value="GDT1-like"/>
</dbReference>
<dbReference type="GO" id="GO:0046873">
    <property type="term" value="F:metal ion transmembrane transporter activity"/>
    <property type="evidence" value="ECO:0007669"/>
    <property type="project" value="InterPro"/>
</dbReference>
<name>A0A0M2UUA3_9BACT</name>
<proteinExistence type="inferred from homology"/>
<evidence type="ECO:0000256" key="2">
    <source>
        <dbReference type="ARBA" id="ARBA00009190"/>
    </source>
</evidence>
<protein>
    <recommendedName>
        <fullName evidence="6">GDT1 family protein</fullName>
    </recommendedName>
</protein>
<comment type="subcellular location">
    <subcellularLocation>
        <location evidence="1 6">Membrane</location>
        <topology evidence="1 6">Multi-pass membrane protein</topology>
    </subcellularLocation>
</comment>
<keyword evidence="3 6" id="KW-0812">Transmembrane</keyword>
<keyword evidence="5 6" id="KW-0472">Membrane</keyword>
<keyword evidence="8" id="KW-1185">Reference proteome</keyword>
<evidence type="ECO:0000313" key="8">
    <source>
        <dbReference type="Proteomes" id="UP000034954"/>
    </source>
</evidence>
<evidence type="ECO:0000313" key="7">
    <source>
        <dbReference type="EMBL" id="KKO19412.1"/>
    </source>
</evidence>
<accession>A0A0M2UUA3</accession>